<evidence type="ECO:0000313" key="17">
    <source>
        <dbReference type="EMBL" id="TPX74372.1"/>
    </source>
</evidence>
<evidence type="ECO:0000256" key="4">
    <source>
        <dbReference type="ARBA" id="ARBA00012388"/>
    </source>
</evidence>
<feature type="binding site" evidence="13">
    <location>
        <position position="155"/>
    </location>
    <ligand>
        <name>Mg(2+)</name>
        <dbReference type="ChEBI" id="CHEBI:18420"/>
        <label>2</label>
        <note>catalytic</note>
    </ligand>
</feature>
<dbReference type="InterPro" id="IPR035979">
    <property type="entry name" value="RBD_domain_sf"/>
</dbReference>
<dbReference type="InterPro" id="IPR048840">
    <property type="entry name" value="PolA_pol_NTPase"/>
</dbReference>
<dbReference type="InterPro" id="IPR012677">
    <property type="entry name" value="Nucleotide-bd_a/b_plait_sf"/>
</dbReference>
<feature type="binding site" evidence="12">
    <location>
        <begin position="101"/>
        <end position="103"/>
    </location>
    <ligand>
        <name>ATP</name>
        <dbReference type="ChEBI" id="CHEBI:30616"/>
    </ligand>
</feature>
<dbReference type="InterPro" id="IPR007012">
    <property type="entry name" value="PolA_pol_cen_dom"/>
</dbReference>
<dbReference type="GO" id="GO:0046872">
    <property type="term" value="F:metal ion binding"/>
    <property type="evidence" value="ECO:0007669"/>
    <property type="project" value="UniProtKB-KW"/>
</dbReference>
<feature type="binding site" evidence="12">
    <location>
        <position position="225"/>
    </location>
    <ligand>
        <name>ATP</name>
        <dbReference type="ChEBI" id="CHEBI:30616"/>
    </ligand>
</feature>
<keyword evidence="7 13" id="KW-0479">Metal-binding</keyword>
<keyword evidence="6" id="KW-0808">Transferase</keyword>
<evidence type="ECO:0000256" key="14">
    <source>
        <dbReference type="PROSITE-ProRule" id="PRU00176"/>
    </source>
</evidence>
<gene>
    <name evidence="17" type="ORF">CcCBS67573_g04356</name>
</gene>
<dbReference type="SUPFAM" id="SSF81631">
    <property type="entry name" value="PAP/OAS1 substrate-binding domain"/>
    <property type="match status" value="1"/>
</dbReference>
<dbReference type="SUPFAM" id="SSF81301">
    <property type="entry name" value="Nucleotidyltransferase"/>
    <property type="match status" value="1"/>
</dbReference>
<dbReference type="STRING" id="246404.A0A507FE20"/>
<reference evidence="17 18" key="1">
    <citation type="journal article" date="2019" name="Sci. Rep.">
        <title>Comparative genomics of chytrid fungi reveal insights into the obligate biotrophic and pathogenic lifestyle of Synchytrium endobioticum.</title>
        <authorList>
            <person name="van de Vossenberg B.T.L.H."/>
            <person name="Warris S."/>
            <person name="Nguyen H.D.T."/>
            <person name="van Gent-Pelzer M.P.E."/>
            <person name="Joly D.L."/>
            <person name="van de Geest H.C."/>
            <person name="Bonants P.J.M."/>
            <person name="Smith D.S."/>
            <person name="Levesque C.A."/>
            <person name="van der Lee T.A.J."/>
        </authorList>
    </citation>
    <scope>NUCLEOTIDE SEQUENCE [LARGE SCALE GENOMIC DNA]</scope>
    <source>
        <strain evidence="17 18">CBS 675.73</strain>
    </source>
</reference>
<feature type="binding site" evidence="12">
    <location>
        <position position="216"/>
    </location>
    <ligand>
        <name>ATP</name>
        <dbReference type="ChEBI" id="CHEBI:30616"/>
    </ligand>
</feature>
<feature type="region of interest" description="Disordered" evidence="15">
    <location>
        <begin position="729"/>
        <end position="831"/>
    </location>
</feature>
<proteinExistence type="inferred from homology"/>
<dbReference type="AlphaFoldDB" id="A0A507FE20"/>
<feature type="compositionally biased region" description="Polar residues" evidence="15">
    <location>
        <begin position="780"/>
        <end position="794"/>
    </location>
</feature>
<dbReference type="InterPro" id="IPR011068">
    <property type="entry name" value="NuclTrfase_I-like_C"/>
</dbReference>
<feature type="binding site" evidence="12">
    <location>
        <position position="155"/>
    </location>
    <ligand>
        <name>ATP</name>
        <dbReference type="ChEBI" id="CHEBI:30616"/>
    </ligand>
</feature>
<feature type="binding site" evidence="13">
    <location>
        <position position="103"/>
    </location>
    <ligand>
        <name>Mg(2+)</name>
        <dbReference type="ChEBI" id="CHEBI:18420"/>
        <label>2</label>
        <note>catalytic</note>
    </ligand>
</feature>
<evidence type="ECO:0000256" key="10">
    <source>
        <dbReference type="ARBA" id="ARBA00022842"/>
    </source>
</evidence>
<evidence type="ECO:0000256" key="13">
    <source>
        <dbReference type="PIRSR" id="PIRSR018425-2"/>
    </source>
</evidence>
<accession>A0A507FE20</accession>
<dbReference type="GO" id="GO:1990817">
    <property type="term" value="F:poly(A) RNA polymerase activity"/>
    <property type="evidence" value="ECO:0007669"/>
    <property type="project" value="UniProtKB-EC"/>
</dbReference>
<keyword evidence="10 13" id="KW-0460">Magnesium</keyword>
<feature type="binding site" evidence="12">
    <location>
        <begin position="234"/>
        <end position="235"/>
    </location>
    <ligand>
        <name>ATP</name>
        <dbReference type="ChEBI" id="CHEBI:30616"/>
    </ligand>
</feature>
<dbReference type="SUPFAM" id="SSF55003">
    <property type="entry name" value="PAP/Archaeal CCA-adding enzyme, C-terminal domain"/>
    <property type="match status" value="1"/>
</dbReference>
<dbReference type="GO" id="GO:0005524">
    <property type="term" value="F:ATP binding"/>
    <property type="evidence" value="ECO:0007669"/>
    <property type="project" value="UniProtKB-KW"/>
</dbReference>
<dbReference type="InterPro" id="IPR000504">
    <property type="entry name" value="RRM_dom"/>
</dbReference>
<sequence>MTPTSSASTSGAMQTQSQAEVALSQHQAAERRVWLIEQLLVKNGQTESTQVAVKRDNAIQSIRSLFSSFVHKHTSSLPHPSTGSLRTFGSVCIGISSDESDVDAVCIAPKAISRKMFFTLFADELRASTEVSSLVPILEAFVPVITLVYDDIEIDLVFAQLHMDTVLEDVDISDDNLLKNLDDRCVRSLNGPRVANEILRLVPNHTAFRTALRFVKYWAKQRGVYSNILGYLGGVAWAISVAKICQMHPNATADVLLSEFFSTLMKWDWTYPLILKPIQEDPWNPVLSQIYPDTFMMPIITPAYPSMCTTHNLSKSNFKLIMHEITRGATIVERISAGTASWEQLVEPLSFRTLYEDYLQIVATSDSIEHQFVWSGWVESRIRQLSKRLETLPNISLVHICTQVYEKVMPQLPITESPANHSDQLVTHPSPLAHSSVFYIGLQLSENRIPARGVHPSSVVDVSRPIQEFIELVQSGSMFSPDIMGISVRHLNGADIPSDHCTGYKHYKKRRRTISGTKLHAEYLQDAEPEVTDETVTVGHDTEALDSNQDVPIANEQPSLEAPLGQPANMPSNGVLFIGGLDLAVTEFRLKKIFEKFGQITKLDFLWHKTGPKLGHPKGSAFVKFENEASSLRAIATLNGTVPAWNGTRRLTVTWSKLTSQQASQHSGTADANSTQHPTKRPKTKREFEARALEATINKKVQLVPGSNSTPETRIAAIERKLKEMESKKAAAADVGGSLTNDVGGGASKNSSKSRVSAPCLNQRSKSPATATEISRSRSAHSANSTAGTRNYAPQQDDEMSRDPSLDGDMTAIRGRTEKNRRAGLSNQRGQ</sequence>
<evidence type="ECO:0000256" key="9">
    <source>
        <dbReference type="ARBA" id="ARBA00022840"/>
    </source>
</evidence>
<dbReference type="PROSITE" id="PS50102">
    <property type="entry name" value="RRM"/>
    <property type="match status" value="1"/>
</dbReference>
<evidence type="ECO:0000313" key="18">
    <source>
        <dbReference type="Proteomes" id="UP000320333"/>
    </source>
</evidence>
<dbReference type="PANTHER" id="PTHR10682">
    <property type="entry name" value="POLY A POLYMERASE"/>
    <property type="match status" value="1"/>
</dbReference>
<dbReference type="Gene3D" id="3.30.460.10">
    <property type="entry name" value="Beta Polymerase, domain 2"/>
    <property type="match status" value="1"/>
</dbReference>
<dbReference type="CDD" id="cd05402">
    <property type="entry name" value="NT_PAP_TUTase"/>
    <property type="match status" value="1"/>
</dbReference>
<dbReference type="GO" id="GO:0006397">
    <property type="term" value="P:mRNA processing"/>
    <property type="evidence" value="ECO:0007669"/>
    <property type="project" value="UniProtKB-KW"/>
</dbReference>
<feature type="binding site" evidence="13">
    <location>
        <position position="103"/>
    </location>
    <ligand>
        <name>Mg(2+)</name>
        <dbReference type="ChEBI" id="CHEBI:18420"/>
        <label>1</label>
        <note>catalytic</note>
    </ligand>
</feature>
<protein>
    <recommendedName>
        <fullName evidence="4">polynucleotide adenylyltransferase</fullName>
        <ecNumber evidence="4">2.7.7.19</ecNumber>
    </recommendedName>
</protein>
<keyword evidence="9 12" id="KW-0067">ATP-binding</keyword>
<feature type="domain" description="RRM" evidence="16">
    <location>
        <begin position="574"/>
        <end position="658"/>
    </location>
</feature>
<name>A0A507FE20_9FUNG</name>
<dbReference type="SUPFAM" id="SSF54928">
    <property type="entry name" value="RNA-binding domain, RBD"/>
    <property type="match status" value="1"/>
</dbReference>
<dbReference type="Gene3D" id="3.30.70.330">
    <property type="match status" value="1"/>
</dbReference>
<feature type="region of interest" description="Disordered" evidence="15">
    <location>
        <begin position="658"/>
        <end position="685"/>
    </location>
</feature>
<dbReference type="GO" id="GO:0003723">
    <property type="term" value="F:RNA binding"/>
    <property type="evidence" value="ECO:0007669"/>
    <property type="project" value="UniProtKB-UniRule"/>
</dbReference>
<feature type="binding site" evidence="13">
    <location>
        <position position="101"/>
    </location>
    <ligand>
        <name>Mg(2+)</name>
        <dbReference type="ChEBI" id="CHEBI:18420"/>
        <label>2</label>
        <note>catalytic</note>
    </ligand>
</feature>
<dbReference type="Pfam" id="PF04926">
    <property type="entry name" value="PAP_RNA-bind"/>
    <property type="match status" value="1"/>
</dbReference>
<dbReference type="InterPro" id="IPR007010">
    <property type="entry name" value="PolA_pol_RNA-bd_dom"/>
</dbReference>
<dbReference type="Gene3D" id="1.10.1410.10">
    <property type="match status" value="1"/>
</dbReference>
<evidence type="ECO:0000256" key="5">
    <source>
        <dbReference type="ARBA" id="ARBA00022664"/>
    </source>
</evidence>
<dbReference type="OrthoDB" id="6730379at2759"/>
<organism evidence="17 18">
    <name type="scientific">Chytriomyces confervae</name>
    <dbReference type="NCBI Taxonomy" id="246404"/>
    <lineage>
        <taxon>Eukaryota</taxon>
        <taxon>Fungi</taxon>
        <taxon>Fungi incertae sedis</taxon>
        <taxon>Chytridiomycota</taxon>
        <taxon>Chytridiomycota incertae sedis</taxon>
        <taxon>Chytridiomycetes</taxon>
        <taxon>Chytridiales</taxon>
        <taxon>Chytriomycetaceae</taxon>
        <taxon>Chytriomyces</taxon>
    </lineage>
</organism>
<evidence type="ECO:0000259" key="16">
    <source>
        <dbReference type="PROSITE" id="PS50102"/>
    </source>
</evidence>
<evidence type="ECO:0000256" key="6">
    <source>
        <dbReference type="ARBA" id="ARBA00022679"/>
    </source>
</evidence>
<evidence type="ECO:0000256" key="11">
    <source>
        <dbReference type="ARBA" id="ARBA00023242"/>
    </source>
</evidence>
<evidence type="ECO:0000256" key="3">
    <source>
        <dbReference type="ARBA" id="ARBA00010912"/>
    </source>
</evidence>
<comment type="subcellular location">
    <subcellularLocation>
        <location evidence="2">Nucleus</location>
    </subcellularLocation>
</comment>
<dbReference type="FunFam" id="1.10.1410.10:FF:000001">
    <property type="entry name" value="Putative poly(A) polymerase gamma"/>
    <property type="match status" value="1"/>
</dbReference>
<feature type="binding site" evidence="12">
    <location>
        <begin position="88"/>
        <end position="90"/>
    </location>
    <ligand>
        <name>ATP</name>
        <dbReference type="ChEBI" id="CHEBI:30616"/>
    </ligand>
</feature>
<comment type="caution">
    <text evidence="17">The sequence shown here is derived from an EMBL/GenBank/DDBJ whole genome shotgun (WGS) entry which is preliminary data.</text>
</comment>
<dbReference type="Gene3D" id="3.30.70.590">
    <property type="entry name" value="Poly(A) polymerase predicted RNA binding domain"/>
    <property type="match status" value="2"/>
</dbReference>
<dbReference type="InterPro" id="IPR043519">
    <property type="entry name" value="NT_sf"/>
</dbReference>
<evidence type="ECO:0000256" key="2">
    <source>
        <dbReference type="ARBA" id="ARBA00004123"/>
    </source>
</evidence>
<dbReference type="SMART" id="SM00360">
    <property type="entry name" value="RRM"/>
    <property type="match status" value="1"/>
</dbReference>
<comment type="cofactor">
    <cofactor evidence="13">
        <name>Mg(2+)</name>
        <dbReference type="ChEBI" id="CHEBI:18420"/>
    </cofactor>
    <text evidence="13">Binds 2 magnesium ions. Also active with manganese.</text>
</comment>
<comment type="cofactor">
    <cofactor evidence="1">
        <name>Mn(2+)</name>
        <dbReference type="ChEBI" id="CHEBI:29035"/>
    </cofactor>
</comment>
<dbReference type="Proteomes" id="UP000320333">
    <property type="component" value="Unassembled WGS sequence"/>
</dbReference>
<dbReference type="Pfam" id="PF04928">
    <property type="entry name" value="PAP_central"/>
    <property type="match status" value="1"/>
</dbReference>
<keyword evidence="5" id="KW-0507">mRNA processing</keyword>
<dbReference type="PANTHER" id="PTHR10682:SF10">
    <property type="entry name" value="POLYNUCLEOTIDE ADENYLYLTRANSFERASE"/>
    <property type="match status" value="1"/>
</dbReference>
<evidence type="ECO:0000256" key="7">
    <source>
        <dbReference type="ARBA" id="ARBA00022723"/>
    </source>
</evidence>
<comment type="similarity">
    <text evidence="3">Belongs to the poly(A) polymerase family.</text>
</comment>
<keyword evidence="18" id="KW-1185">Reference proteome</keyword>
<keyword evidence="14" id="KW-0694">RNA-binding</keyword>
<dbReference type="GO" id="GO:0005634">
    <property type="term" value="C:nucleus"/>
    <property type="evidence" value="ECO:0007669"/>
    <property type="project" value="UniProtKB-SubCell"/>
</dbReference>
<dbReference type="GO" id="GO:0031123">
    <property type="term" value="P:RNA 3'-end processing"/>
    <property type="evidence" value="ECO:0007669"/>
    <property type="project" value="InterPro"/>
</dbReference>
<dbReference type="Pfam" id="PF00076">
    <property type="entry name" value="RRM_1"/>
    <property type="match status" value="1"/>
</dbReference>
<evidence type="ECO:0000256" key="12">
    <source>
        <dbReference type="PIRSR" id="PIRSR018425-1"/>
    </source>
</evidence>
<evidence type="ECO:0000256" key="8">
    <source>
        <dbReference type="ARBA" id="ARBA00022741"/>
    </source>
</evidence>
<feature type="binding site" evidence="13">
    <location>
        <position position="101"/>
    </location>
    <ligand>
        <name>Mg(2+)</name>
        <dbReference type="ChEBI" id="CHEBI:18420"/>
        <label>1</label>
        <note>catalytic</note>
    </ligand>
</feature>
<feature type="compositionally biased region" description="Polar residues" evidence="15">
    <location>
        <begin position="748"/>
        <end position="774"/>
    </location>
</feature>
<evidence type="ECO:0000256" key="1">
    <source>
        <dbReference type="ARBA" id="ARBA00001936"/>
    </source>
</evidence>
<dbReference type="EMBL" id="QEAP01000129">
    <property type="protein sequence ID" value="TPX74372.1"/>
    <property type="molecule type" value="Genomic_DNA"/>
</dbReference>
<dbReference type="Pfam" id="PF20750">
    <property type="entry name" value="PAP_NTPase"/>
    <property type="match status" value="1"/>
</dbReference>
<keyword evidence="11" id="KW-0539">Nucleus</keyword>
<evidence type="ECO:0000256" key="15">
    <source>
        <dbReference type="SAM" id="MobiDB-lite"/>
    </source>
</evidence>
<dbReference type="EC" id="2.7.7.19" evidence="4"/>
<keyword evidence="8 12" id="KW-0547">Nucleotide-binding</keyword>
<feature type="compositionally biased region" description="Polar residues" evidence="15">
    <location>
        <begin position="658"/>
        <end position="677"/>
    </location>
</feature>